<accession>A0A4P7MY41</accession>
<dbReference type="EMBL" id="CP034204">
    <property type="protein sequence ID" value="QBZ54843.1"/>
    <property type="molecule type" value="Genomic_DNA"/>
</dbReference>
<proteinExistence type="predicted"/>
<gene>
    <name evidence="2" type="ORF">PoMZ_10553</name>
</gene>
<evidence type="ECO:0000259" key="1">
    <source>
        <dbReference type="Pfam" id="PF00975"/>
    </source>
</evidence>
<protein>
    <recommendedName>
        <fullName evidence="1">Thioesterase domain-containing protein</fullName>
    </recommendedName>
</protein>
<feature type="domain" description="Thioesterase" evidence="1">
    <location>
        <begin position="23"/>
        <end position="144"/>
    </location>
</feature>
<dbReference type="Proteomes" id="UP000294847">
    <property type="component" value="Chromosome 1"/>
</dbReference>
<dbReference type="InterPro" id="IPR001031">
    <property type="entry name" value="Thioesterase"/>
</dbReference>
<dbReference type="Gene3D" id="3.40.50.1820">
    <property type="entry name" value="alpha/beta hydrolase"/>
    <property type="match status" value="1"/>
</dbReference>
<reference evidence="2 3" key="1">
    <citation type="journal article" date="2019" name="Mol. Biol. Evol.">
        <title>Blast fungal genomes show frequent chromosomal changes, gene gains and losses, and effector gene turnover.</title>
        <authorList>
            <person name="Gomez Luciano L.B."/>
            <person name="Jason Tsai I."/>
            <person name="Chuma I."/>
            <person name="Tosa Y."/>
            <person name="Chen Y.H."/>
            <person name="Li J.Y."/>
            <person name="Li M.Y."/>
            <person name="Jade Lu M.Y."/>
            <person name="Nakayashiki H."/>
            <person name="Li W.H."/>
        </authorList>
    </citation>
    <scope>NUCLEOTIDE SEQUENCE [LARGE SCALE GENOMIC DNA]</scope>
    <source>
        <strain evidence="2">MZ5-1-6</strain>
    </source>
</reference>
<dbReference type="Pfam" id="PF00975">
    <property type="entry name" value="Thioesterase"/>
    <property type="match status" value="1"/>
</dbReference>
<name>A0A4P7MY41_PYROR</name>
<evidence type="ECO:0000313" key="3">
    <source>
        <dbReference type="Proteomes" id="UP000294847"/>
    </source>
</evidence>
<dbReference type="InterPro" id="IPR029058">
    <property type="entry name" value="AB_hydrolase_fold"/>
</dbReference>
<sequence>MWDENPCLIEEPLPGTLGDARTPLVLVHDGGGTVFNYHCIDPPLGRRVLGIANPNFHTGRSWLPGGIPEMARHYVRLLRGAFDDGAVTAKKGRRIILGGWSLGGLLALEMAKVLRGDRALRVVGLIMIDSVCPLTWVQPSGRRDMLPIQAVASQHLFSERTKQETRDKVSRCFAEASEMVGTWEMPTWEDHSPPPPAVLLRAVDPVPVDGGGLARVDLARPHPNLEWDRYRKNMFLRVVDIPGHHFNVFSMINVEHLSAAVREACETLEAMPLP</sequence>
<dbReference type="SUPFAM" id="SSF53474">
    <property type="entry name" value="alpha/beta-Hydrolases"/>
    <property type="match status" value="1"/>
</dbReference>
<dbReference type="AlphaFoldDB" id="A0A4P7MY41"/>
<organism evidence="2 3">
    <name type="scientific">Pyricularia oryzae</name>
    <name type="common">Rice blast fungus</name>
    <name type="synonym">Magnaporthe oryzae</name>
    <dbReference type="NCBI Taxonomy" id="318829"/>
    <lineage>
        <taxon>Eukaryota</taxon>
        <taxon>Fungi</taxon>
        <taxon>Dikarya</taxon>
        <taxon>Ascomycota</taxon>
        <taxon>Pezizomycotina</taxon>
        <taxon>Sordariomycetes</taxon>
        <taxon>Sordariomycetidae</taxon>
        <taxon>Magnaporthales</taxon>
        <taxon>Pyriculariaceae</taxon>
        <taxon>Pyricularia</taxon>
    </lineage>
</organism>
<evidence type="ECO:0000313" key="2">
    <source>
        <dbReference type="EMBL" id="QBZ54843.1"/>
    </source>
</evidence>